<name>A0ABN1THE2_9ACTN</name>
<evidence type="ECO:0000313" key="1">
    <source>
        <dbReference type="EMBL" id="GAA1082386.1"/>
    </source>
</evidence>
<dbReference type="Proteomes" id="UP001499987">
    <property type="component" value="Unassembled WGS sequence"/>
</dbReference>
<sequence length="164" mass="18583">MDSGSHPESGLTKSVWSDADFEEMGWHDATLHGLYLQQTDDVVPRLLLDLDYVVRWVHPVRPAKNFTFWVAPATLVFEQVWDLEGSLGLTNTHPELEIDDVHRLAPDDGRSEWPQWHIEGHGFDLRFRAGGFRQYVRQTPRHTPAPTLSAAERGGCCFTEAGFG</sequence>
<reference evidence="1 2" key="1">
    <citation type="journal article" date="2019" name="Int. J. Syst. Evol. Microbiol.">
        <title>The Global Catalogue of Microorganisms (GCM) 10K type strain sequencing project: providing services to taxonomists for standard genome sequencing and annotation.</title>
        <authorList>
            <consortium name="The Broad Institute Genomics Platform"/>
            <consortium name="The Broad Institute Genome Sequencing Center for Infectious Disease"/>
            <person name="Wu L."/>
            <person name="Ma J."/>
        </authorList>
    </citation>
    <scope>NUCLEOTIDE SEQUENCE [LARGE SCALE GENOMIC DNA]</scope>
    <source>
        <strain evidence="1 2">JCM 13002</strain>
    </source>
</reference>
<gene>
    <name evidence="1" type="ORF">GCM10009663_26690</name>
</gene>
<evidence type="ECO:0000313" key="2">
    <source>
        <dbReference type="Proteomes" id="UP001499987"/>
    </source>
</evidence>
<comment type="caution">
    <text evidence="1">The sequence shown here is derived from an EMBL/GenBank/DDBJ whole genome shotgun (WGS) entry which is preliminary data.</text>
</comment>
<dbReference type="EMBL" id="BAAALD010000020">
    <property type="protein sequence ID" value="GAA1082386.1"/>
    <property type="molecule type" value="Genomic_DNA"/>
</dbReference>
<protein>
    <submittedName>
        <fullName evidence="1">Uncharacterized protein</fullName>
    </submittedName>
</protein>
<keyword evidence="2" id="KW-1185">Reference proteome</keyword>
<dbReference type="RefSeq" id="WP_344623787.1">
    <property type="nucleotide sequence ID" value="NZ_BAAALD010000020.1"/>
</dbReference>
<accession>A0ABN1THE2</accession>
<proteinExistence type="predicted"/>
<organism evidence="1 2">
    <name type="scientific">Kitasatospora arboriphila</name>
    <dbReference type="NCBI Taxonomy" id="258052"/>
    <lineage>
        <taxon>Bacteria</taxon>
        <taxon>Bacillati</taxon>
        <taxon>Actinomycetota</taxon>
        <taxon>Actinomycetes</taxon>
        <taxon>Kitasatosporales</taxon>
        <taxon>Streptomycetaceae</taxon>
        <taxon>Kitasatospora</taxon>
    </lineage>
</organism>